<dbReference type="Pfam" id="PF04151">
    <property type="entry name" value="PPC"/>
    <property type="match status" value="1"/>
</dbReference>
<evidence type="ECO:0000313" key="3">
    <source>
        <dbReference type="Proteomes" id="UP001319827"/>
    </source>
</evidence>
<feature type="domain" description="Peptidase C-terminal archaeal/bacterial" evidence="1">
    <location>
        <begin position="293"/>
        <end position="357"/>
    </location>
</feature>
<dbReference type="InterPro" id="IPR007280">
    <property type="entry name" value="Peptidase_C_arc/bac"/>
</dbReference>
<protein>
    <recommendedName>
        <fullName evidence="1">Peptidase C-terminal archaeal/bacterial domain-containing protein</fullName>
    </recommendedName>
</protein>
<organism evidence="2 3">
    <name type="scientific">Desulfuromonas versatilis</name>
    <dbReference type="NCBI Taxonomy" id="2802975"/>
    <lineage>
        <taxon>Bacteria</taxon>
        <taxon>Pseudomonadati</taxon>
        <taxon>Thermodesulfobacteriota</taxon>
        <taxon>Desulfuromonadia</taxon>
        <taxon>Desulfuromonadales</taxon>
        <taxon>Desulfuromonadaceae</taxon>
        <taxon>Desulfuromonas</taxon>
    </lineage>
</organism>
<dbReference type="Gene3D" id="2.60.120.380">
    <property type="match status" value="1"/>
</dbReference>
<name>A0ABM8HZA1_9BACT</name>
<proteinExistence type="predicted"/>
<dbReference type="EMBL" id="AP024355">
    <property type="protein sequence ID" value="BCR06426.1"/>
    <property type="molecule type" value="Genomic_DNA"/>
</dbReference>
<keyword evidence="3" id="KW-1185">Reference proteome</keyword>
<evidence type="ECO:0000313" key="2">
    <source>
        <dbReference type="EMBL" id="BCR06426.1"/>
    </source>
</evidence>
<sequence>MADGGAMTLSNYVGEAGVSPTESDGTAVISSTQLRDDITVKVVDEVTGQVLPNINVQWMAHQGMLKVVTSDPSGQWAPTMYQGDPTSPTTASVQSTGGAPYRVQPQVLLTGTLLLITVVSITLAELDYITDVYQMNRYHITNAASVSPGYGVFRSTVGELADYMSAYYSGKSATISLALNYITAGIPFPTDGWSAFGMVINESSSAIIGMLLNELASVSSASLYGDNITENTEIWVVIENWDSVGNDFLYDVDIKILPLSWDDQYEDNNSLAAAKTLRTTSENNLVVYQQNPDFYRYYLNPGDSLNVEVSFLNAKGNIDLNLYGPDQTLIDQSTGTGNTEAVGATNATAGWYYLEVSNTGGQWDGNMYNISSSSVGGEAITNRGDMRFVLTWGESPRDLDSHMVTPSIEGLSHHIYFGNQLDPEVSPFVGLDVDDTSGFGPETITVKEFFPGTYKYSVHNFSGSPDIVNSQAKVSIFDNLGLVEELDIPTTGSGLWWNVLEVDGSTRNLTIINQISNTSLN</sequence>
<gene>
    <name evidence="2" type="ORF">DESUT3_34950</name>
</gene>
<reference evidence="2 3" key="1">
    <citation type="journal article" date="2016" name="C (Basel)">
        <title>Selective Growth of and Electricity Production by Marine Exoelectrogenic Bacteria in Self-Aggregated Hydrogel of Microbially Reduced Graphene Oxide.</title>
        <authorList>
            <person name="Yoshida N."/>
            <person name="Goto Y."/>
            <person name="Miyata Y."/>
        </authorList>
    </citation>
    <scope>NUCLEOTIDE SEQUENCE [LARGE SCALE GENOMIC DNA]</scope>
    <source>
        <strain evidence="2 3">NIT-T3</strain>
    </source>
</reference>
<accession>A0ABM8HZA1</accession>
<evidence type="ECO:0000259" key="1">
    <source>
        <dbReference type="Pfam" id="PF04151"/>
    </source>
</evidence>
<dbReference type="Proteomes" id="UP001319827">
    <property type="component" value="Chromosome"/>
</dbReference>
<reference evidence="2 3" key="2">
    <citation type="journal article" date="2021" name="Int. J. Syst. Evol. Microbiol.">
        <title>Isolation and Polyphasic Characterization of Desulfuromonas versatilis sp. Nov., an Electrogenic Bacteria Capable of Versatile Metabolism Isolated from a Graphene Oxide-Reducing Enrichment Culture.</title>
        <authorList>
            <person name="Xie L."/>
            <person name="Yoshida N."/>
            <person name="Ishii S."/>
            <person name="Meng L."/>
        </authorList>
    </citation>
    <scope>NUCLEOTIDE SEQUENCE [LARGE SCALE GENOMIC DNA]</scope>
    <source>
        <strain evidence="2 3">NIT-T3</strain>
    </source>
</reference>